<evidence type="ECO:0000256" key="6">
    <source>
        <dbReference type="ARBA" id="ARBA00022679"/>
    </source>
</evidence>
<dbReference type="Proteomes" id="UP000226079">
    <property type="component" value="Unassembled WGS sequence"/>
</dbReference>
<dbReference type="AlphaFoldDB" id="A0A2A9CP07"/>
<gene>
    <name evidence="13" type="ORF">ATK74_0452</name>
</gene>
<dbReference type="RefSeq" id="WP_098459518.1">
    <property type="nucleotide sequence ID" value="NZ_PDJC01000001.1"/>
</dbReference>
<evidence type="ECO:0000313" key="14">
    <source>
        <dbReference type="Proteomes" id="UP000226079"/>
    </source>
</evidence>
<evidence type="ECO:0000313" key="13">
    <source>
        <dbReference type="EMBL" id="PFG15931.1"/>
    </source>
</evidence>
<dbReference type="SUPFAM" id="SSF51445">
    <property type="entry name" value="(Trans)glycosidases"/>
    <property type="match status" value="1"/>
</dbReference>
<dbReference type="InterPro" id="IPR017853">
    <property type="entry name" value="GH"/>
</dbReference>
<proteinExistence type="inferred from homology"/>
<evidence type="ECO:0000256" key="4">
    <source>
        <dbReference type="ARBA" id="ARBA00020295"/>
    </source>
</evidence>
<evidence type="ECO:0000256" key="9">
    <source>
        <dbReference type="ARBA" id="ARBA00031501"/>
    </source>
</evidence>
<comment type="similarity">
    <text evidence="2 10">Belongs to the disproportionating enzyme family.</text>
</comment>
<sequence length="722" mass="79520">MALSNQYLTELAQAYGIATEFWDWKGRLTEVTDETVIAILAALDVSAADPESAAAALEQVRLRPWSRLLPPCVVTEQGTVDSVQVHVPDGEPVQLSVRLEDGGLRDLRQVDDFEAPRWVDGVLVGQASFELPANLPLGYHRLQAITADAQLETSLIVTPSFLGFPDSLGDKRAWGYAVQLYSLSSADSWGVGDLLDLADLATWSASQQYAGFVLVNPLHAAEPDAPIEPSPYLPTSRRYVNPLYLRPEAIPEYAELGEAERAEIRQAKNELRAALVGAELIDRDLIWAAKVRALQVVHARGLRPARRMALNHFLRREGRSLLQFATWSALATVHGHDWRTWPSQYHRPSAPAVAEFADQHAELISFFAWLQWVADDQLRAAQSAAHDAGMRVGIMNDLAVGVGPQSAEAWTYSNLFASGMGVGAPPDHFNQTGQSWGQAPWRPDRLDELSYAPFRSMVAGILRHCGGIRVDHIMGLFRLWWIPEGMSAAQGSYVRYNHEAMVGILALEAVRAGALVVGEDLGVVEPWVREYLRRRGILGTSVAWFERDDQGCPLPPQAWREYCLASVTTHDLPPTAGYLADEHVRLQHRLGLLTESLETELGNAAAEREAFIASLRAGGYLSADPASTQDVVEALHRYLVATPSRILCAALTDAVGDRRTQNQPGTSTEYPNWRVPLSGPDGRPLALEDLYRNERSFRLATIMNDFAVPLNPPDEAELAPLG</sequence>
<evidence type="ECO:0000256" key="2">
    <source>
        <dbReference type="ARBA" id="ARBA00005684"/>
    </source>
</evidence>
<evidence type="ECO:0000256" key="3">
    <source>
        <dbReference type="ARBA" id="ARBA00012560"/>
    </source>
</evidence>
<evidence type="ECO:0000256" key="1">
    <source>
        <dbReference type="ARBA" id="ARBA00000439"/>
    </source>
</evidence>
<evidence type="ECO:0000256" key="5">
    <source>
        <dbReference type="ARBA" id="ARBA00022676"/>
    </source>
</evidence>
<keyword evidence="5 10" id="KW-0328">Glycosyltransferase</keyword>
<evidence type="ECO:0000256" key="7">
    <source>
        <dbReference type="ARBA" id="ARBA00023277"/>
    </source>
</evidence>
<dbReference type="OrthoDB" id="9811841at2"/>
<feature type="compositionally biased region" description="Polar residues" evidence="11">
    <location>
        <begin position="661"/>
        <end position="670"/>
    </location>
</feature>
<name>A0A2A9CP07_9ACTN</name>
<keyword evidence="14" id="KW-1185">Reference proteome</keyword>
<dbReference type="EMBL" id="PDJC01000001">
    <property type="protein sequence ID" value="PFG15931.1"/>
    <property type="molecule type" value="Genomic_DNA"/>
</dbReference>
<dbReference type="NCBIfam" id="TIGR00217">
    <property type="entry name" value="malQ"/>
    <property type="match status" value="1"/>
</dbReference>
<evidence type="ECO:0000256" key="11">
    <source>
        <dbReference type="SAM" id="MobiDB-lite"/>
    </source>
</evidence>
<organism evidence="13 14">
    <name type="scientific">Propionicimonas paludicola</name>
    <dbReference type="NCBI Taxonomy" id="185243"/>
    <lineage>
        <taxon>Bacteria</taxon>
        <taxon>Bacillati</taxon>
        <taxon>Actinomycetota</taxon>
        <taxon>Actinomycetes</taxon>
        <taxon>Propionibacteriales</taxon>
        <taxon>Nocardioidaceae</taxon>
        <taxon>Propionicimonas</taxon>
    </lineage>
</organism>
<dbReference type="PANTHER" id="PTHR32438:SF5">
    <property type="entry name" value="4-ALPHA-GLUCANOTRANSFERASE DPE1, CHLOROPLASTIC_AMYLOPLASTIC"/>
    <property type="match status" value="1"/>
</dbReference>
<protein>
    <recommendedName>
        <fullName evidence="4 10">4-alpha-glucanotransferase</fullName>
        <ecNumber evidence="3 10">2.4.1.25</ecNumber>
    </recommendedName>
    <alternativeName>
        <fullName evidence="8 10">Amylomaltase</fullName>
    </alternativeName>
    <alternativeName>
        <fullName evidence="9 10">Disproportionating enzyme</fullName>
    </alternativeName>
</protein>
<dbReference type="EC" id="2.4.1.25" evidence="3 10"/>
<comment type="caution">
    <text evidence="13">The sequence shown here is derived from an EMBL/GenBank/DDBJ whole genome shotgun (WGS) entry which is preliminary data.</text>
</comment>
<keyword evidence="7 10" id="KW-0119">Carbohydrate metabolism</keyword>
<dbReference type="InterPro" id="IPR048458">
    <property type="entry name" value="MalQ_N"/>
</dbReference>
<dbReference type="Gene3D" id="3.20.20.80">
    <property type="entry name" value="Glycosidases"/>
    <property type="match status" value="1"/>
</dbReference>
<reference evidence="13 14" key="1">
    <citation type="submission" date="2017-10" db="EMBL/GenBank/DDBJ databases">
        <title>Sequencing the genomes of 1000 actinobacteria strains.</title>
        <authorList>
            <person name="Klenk H.-P."/>
        </authorList>
    </citation>
    <scope>NUCLEOTIDE SEQUENCE [LARGE SCALE GENOMIC DNA]</scope>
    <source>
        <strain evidence="13 14">DSM 15597</strain>
    </source>
</reference>
<feature type="domain" description="MalQ N-terminal beta-sandwich" evidence="12">
    <location>
        <begin position="69"/>
        <end position="159"/>
    </location>
</feature>
<evidence type="ECO:0000256" key="10">
    <source>
        <dbReference type="RuleBase" id="RU361207"/>
    </source>
</evidence>
<evidence type="ECO:0000256" key="8">
    <source>
        <dbReference type="ARBA" id="ARBA00031423"/>
    </source>
</evidence>
<comment type="catalytic activity">
    <reaction evidence="1 10">
        <text>Transfers a segment of a (1-&gt;4)-alpha-D-glucan to a new position in an acceptor, which may be glucose or a (1-&gt;4)-alpha-D-glucan.</text>
        <dbReference type="EC" id="2.4.1.25"/>
    </reaction>
</comment>
<dbReference type="GO" id="GO:0004134">
    <property type="term" value="F:4-alpha-glucanotransferase activity"/>
    <property type="evidence" value="ECO:0007669"/>
    <property type="project" value="UniProtKB-EC"/>
</dbReference>
<evidence type="ECO:0000259" key="12">
    <source>
        <dbReference type="Pfam" id="PF21226"/>
    </source>
</evidence>
<dbReference type="InterPro" id="IPR003385">
    <property type="entry name" value="Glyco_hydro_77"/>
</dbReference>
<feature type="region of interest" description="Disordered" evidence="11">
    <location>
        <begin position="657"/>
        <end position="678"/>
    </location>
</feature>
<dbReference type="PANTHER" id="PTHR32438">
    <property type="entry name" value="4-ALPHA-GLUCANOTRANSFERASE DPE1, CHLOROPLASTIC/AMYLOPLASTIC"/>
    <property type="match status" value="1"/>
</dbReference>
<dbReference type="Pfam" id="PF02446">
    <property type="entry name" value="Glyco_hydro_77"/>
    <property type="match status" value="1"/>
</dbReference>
<dbReference type="GO" id="GO:0005975">
    <property type="term" value="P:carbohydrate metabolic process"/>
    <property type="evidence" value="ECO:0007669"/>
    <property type="project" value="InterPro"/>
</dbReference>
<keyword evidence="6 10" id="KW-0808">Transferase</keyword>
<dbReference type="Pfam" id="PF21226">
    <property type="entry name" value="MalQ_N"/>
    <property type="match status" value="1"/>
</dbReference>
<accession>A0A2A9CP07</accession>